<dbReference type="InterPro" id="IPR027417">
    <property type="entry name" value="P-loop_NTPase"/>
</dbReference>
<dbReference type="Gene3D" id="1.10.486.10">
    <property type="entry name" value="PCRA, domain 4"/>
    <property type="match status" value="1"/>
</dbReference>
<evidence type="ECO:0000256" key="15">
    <source>
        <dbReference type="PROSITE-ProRule" id="PRU00560"/>
    </source>
</evidence>
<dbReference type="SUPFAM" id="SSF52540">
    <property type="entry name" value="P-loop containing nucleoside triphosphate hydrolases"/>
    <property type="match status" value="1"/>
</dbReference>
<dbReference type="PROSITE" id="PS51198">
    <property type="entry name" value="UVRD_HELICASE_ATP_BIND"/>
    <property type="match status" value="1"/>
</dbReference>
<keyword evidence="5 15" id="KW-0378">Hydrolase</keyword>
<name>A0A4V0ZB49_9MICO</name>
<evidence type="ECO:0000256" key="4">
    <source>
        <dbReference type="ARBA" id="ARBA00022763"/>
    </source>
</evidence>
<dbReference type="InterPro" id="IPR014016">
    <property type="entry name" value="UvrD-like_ATP-bd"/>
</dbReference>
<keyword evidence="10" id="KW-0234">DNA repair</keyword>
<dbReference type="GO" id="GO:0000725">
    <property type="term" value="P:recombinational repair"/>
    <property type="evidence" value="ECO:0007669"/>
    <property type="project" value="TreeGrafter"/>
</dbReference>
<keyword evidence="11" id="KW-0413">Isomerase</keyword>
<dbReference type="KEGG" id="jli:EXU32_11175"/>
<dbReference type="GO" id="GO:0043138">
    <property type="term" value="F:3'-5' DNA helicase activity"/>
    <property type="evidence" value="ECO:0007669"/>
    <property type="project" value="UniProtKB-EC"/>
</dbReference>
<protein>
    <recommendedName>
        <fullName evidence="13">DNA 3'-5' helicase</fullName>
        <ecNumber evidence="13">5.6.2.4</ecNumber>
    </recommendedName>
</protein>
<keyword evidence="19" id="KW-1185">Reference proteome</keyword>
<dbReference type="Gene3D" id="3.90.320.10">
    <property type="match status" value="1"/>
</dbReference>
<dbReference type="EC" id="5.6.2.4" evidence="13"/>
<evidence type="ECO:0000256" key="3">
    <source>
        <dbReference type="ARBA" id="ARBA00022741"/>
    </source>
</evidence>
<comment type="similarity">
    <text evidence="1">Belongs to the helicase family. UvrD subfamily.</text>
</comment>
<dbReference type="Proteomes" id="UP000290408">
    <property type="component" value="Chromosome"/>
</dbReference>
<dbReference type="EMBL" id="CP036164">
    <property type="protein sequence ID" value="QBF46758.1"/>
    <property type="molecule type" value="Genomic_DNA"/>
</dbReference>
<feature type="domain" description="UvrD-like helicase C-terminal" evidence="17">
    <location>
        <begin position="357"/>
        <end position="681"/>
    </location>
</feature>
<dbReference type="GO" id="GO:0033202">
    <property type="term" value="C:DNA helicase complex"/>
    <property type="evidence" value="ECO:0007669"/>
    <property type="project" value="TreeGrafter"/>
</dbReference>
<dbReference type="InterPro" id="IPR000212">
    <property type="entry name" value="DNA_helicase_UvrD/REP"/>
</dbReference>
<evidence type="ECO:0000256" key="5">
    <source>
        <dbReference type="ARBA" id="ARBA00022801"/>
    </source>
</evidence>
<dbReference type="InterPro" id="IPR013986">
    <property type="entry name" value="DExx_box_DNA_helicase_dom_sf"/>
</dbReference>
<gene>
    <name evidence="18" type="ORF">EXU32_11175</name>
</gene>
<dbReference type="RefSeq" id="WP_130629976.1">
    <property type="nucleotide sequence ID" value="NZ_CP036164.1"/>
</dbReference>
<proteinExistence type="inferred from homology"/>
<keyword evidence="2" id="KW-0540">Nuclease</keyword>
<evidence type="ECO:0000256" key="2">
    <source>
        <dbReference type="ARBA" id="ARBA00022722"/>
    </source>
</evidence>
<dbReference type="AlphaFoldDB" id="A0A4V0ZB49"/>
<dbReference type="Gene3D" id="1.10.10.160">
    <property type="match status" value="1"/>
</dbReference>
<dbReference type="Gene3D" id="3.40.50.300">
    <property type="entry name" value="P-loop containing nucleotide triphosphate hydrolases"/>
    <property type="match status" value="3"/>
</dbReference>
<dbReference type="InterPro" id="IPR038726">
    <property type="entry name" value="PDDEXK_AddAB-type"/>
</dbReference>
<evidence type="ECO:0000256" key="6">
    <source>
        <dbReference type="ARBA" id="ARBA00022806"/>
    </source>
</evidence>
<evidence type="ECO:0000313" key="18">
    <source>
        <dbReference type="EMBL" id="QBF46758.1"/>
    </source>
</evidence>
<evidence type="ECO:0000256" key="9">
    <source>
        <dbReference type="ARBA" id="ARBA00023125"/>
    </source>
</evidence>
<reference evidence="18 19" key="1">
    <citation type="submission" date="2019-02" db="EMBL/GenBank/DDBJ databases">
        <title>Genomic data mining of an Antarctic deep-sea actinobacterium, Janibacterlimosus P3-3-X1.</title>
        <authorList>
            <person name="Liao L."/>
            <person name="Chen B."/>
        </authorList>
    </citation>
    <scope>NUCLEOTIDE SEQUENCE [LARGE SCALE GENOMIC DNA]</scope>
    <source>
        <strain evidence="18 19">P3-3-X1</strain>
    </source>
</reference>
<dbReference type="PROSITE" id="PS51217">
    <property type="entry name" value="UVRD_HELICASE_CTER"/>
    <property type="match status" value="1"/>
</dbReference>
<dbReference type="Pfam" id="PF00580">
    <property type="entry name" value="UvrD-helicase"/>
    <property type="match status" value="1"/>
</dbReference>
<evidence type="ECO:0000256" key="10">
    <source>
        <dbReference type="ARBA" id="ARBA00023204"/>
    </source>
</evidence>
<dbReference type="GO" id="GO:0005829">
    <property type="term" value="C:cytosol"/>
    <property type="evidence" value="ECO:0007669"/>
    <property type="project" value="TreeGrafter"/>
</dbReference>
<dbReference type="PANTHER" id="PTHR11070:SF55">
    <property type="entry name" value="DNA 3'-5' HELICASE"/>
    <property type="match status" value="1"/>
</dbReference>
<evidence type="ECO:0000259" key="17">
    <source>
        <dbReference type="PROSITE" id="PS51217"/>
    </source>
</evidence>
<keyword evidence="7" id="KW-0269">Exonuclease</keyword>
<sequence length="1107" mass="119141">MTWPPTIGAVDLARALGQEHPPTEEQREIIESPLEPLLVVAGAGSGKTETMTARVVWLVANGLVTPEQVLGLTFTRKAAGELAERVARRLATLEQTGVWTPPEGDADGLGGTPTISTYHSYAGRLVREGALRLGYEKDSRLLSEAATWQLAHEVVLAWDGPMEDIDKVESTVTYAIVSLAGELAEHLCTPQDIEDFSRRTLAHLEGVAASDKDFTKDFRGKVITPMAQQRLILPIVERYREVKRERSVMDFADQMALAAALATRFPDLGQAERDRFRVVMLDEFQDTSEAQLVLMRELFAPQGQPPAAVTAVGDPHQSIYAWRGASATTLATFPRHFATAGQPAPVKHLSTSWRNDETILEVANAVAGPLGAVSGVPVTSLRARPGAQRGQVQALRTETAHEEAARVAEWIETRRGTGDGGTARRSAAVLCRKRSQFTLIAEALAARNIPHEVVGLGGLLLTPEVADVISLLTIVQDPMRGDRLMRLLTGPPGLLGPADLDGLGAWARHLGREARAEVAAQIAAETGEEPAVGGPASGPDDVVTIIDALDQLPEPGWLGESGQAISDAALTRLRHIAGMVSRLRRGAGMSLPDLVGEAERELGVDIEVLARPGWSPGAARAHLDAFADVAAQFASSADRPTLGGFIDWIEAAVQQERGLEAPVVEPTKDAVQILTCHAAKGLEWDVVAVPGLSEGVFPAHASRSSFTDEGGWTLGQVNESGWISGLDGVPFPLRGDREGLPHLDLSLAETKALQDELKRYRAANGDHGLLEERRLAYVAFTRARSQLLLGSWVWGATGQQPRLPSRFLDEACVTGVVDQVDQAEMPESKEVRNPSLEVSRQVMWPGGDPAPERAGLASAATQMAGLDAGDVADELGADPLDDQLRLLLEERERRRRSRGQDLSVELPAHLSTSQLVSLARDASAFALDLRRPMPQPPQVAGRRGTAFHAWVEEHYADAGLVDVFDLPGSADESLGDEDLTVMQEHFLASEWADRVPLEVELSLEIVLGGHAVRGRVDAVFADDDGGVSVVDWKTGRPPRGAEARVRAVQLSAYRIAYARWRGIDPDRVRGAFFHAATGETLRPELLSEDEIVALLGDVVQDGAGSLA</sequence>
<dbReference type="Pfam" id="PF13361">
    <property type="entry name" value="UvrD_C"/>
    <property type="match status" value="2"/>
</dbReference>
<comment type="catalytic activity">
    <reaction evidence="12">
        <text>Couples ATP hydrolysis with the unwinding of duplex DNA by translocating in the 3'-5' direction.</text>
        <dbReference type="EC" id="5.6.2.4"/>
    </reaction>
</comment>
<evidence type="ECO:0000259" key="16">
    <source>
        <dbReference type="PROSITE" id="PS51198"/>
    </source>
</evidence>
<evidence type="ECO:0000256" key="13">
    <source>
        <dbReference type="ARBA" id="ARBA00034808"/>
    </source>
</evidence>
<feature type="binding site" evidence="15">
    <location>
        <begin position="41"/>
        <end position="48"/>
    </location>
    <ligand>
        <name>ATP</name>
        <dbReference type="ChEBI" id="CHEBI:30616"/>
    </ligand>
</feature>
<dbReference type="CDD" id="cd17932">
    <property type="entry name" value="DEXQc_UvrD"/>
    <property type="match status" value="1"/>
</dbReference>
<dbReference type="GO" id="GO:0003677">
    <property type="term" value="F:DNA binding"/>
    <property type="evidence" value="ECO:0007669"/>
    <property type="project" value="UniProtKB-KW"/>
</dbReference>
<keyword evidence="9" id="KW-0238">DNA-binding</keyword>
<evidence type="ECO:0000256" key="1">
    <source>
        <dbReference type="ARBA" id="ARBA00009922"/>
    </source>
</evidence>
<evidence type="ECO:0000313" key="19">
    <source>
        <dbReference type="Proteomes" id="UP000290408"/>
    </source>
</evidence>
<evidence type="ECO:0000256" key="8">
    <source>
        <dbReference type="ARBA" id="ARBA00022840"/>
    </source>
</evidence>
<evidence type="ECO:0000256" key="14">
    <source>
        <dbReference type="ARBA" id="ARBA00048988"/>
    </source>
</evidence>
<dbReference type="InterPro" id="IPR014017">
    <property type="entry name" value="DNA_helicase_UvrD-like_C"/>
</dbReference>
<dbReference type="GO" id="GO:0004527">
    <property type="term" value="F:exonuclease activity"/>
    <property type="evidence" value="ECO:0007669"/>
    <property type="project" value="UniProtKB-KW"/>
</dbReference>
<organism evidence="18 19">
    <name type="scientific">Janibacter limosus</name>
    <dbReference type="NCBI Taxonomy" id="53458"/>
    <lineage>
        <taxon>Bacteria</taxon>
        <taxon>Bacillati</taxon>
        <taxon>Actinomycetota</taxon>
        <taxon>Actinomycetes</taxon>
        <taxon>Micrococcales</taxon>
        <taxon>Intrasporangiaceae</taxon>
        <taxon>Janibacter</taxon>
    </lineage>
</organism>
<dbReference type="OrthoDB" id="4812256at2"/>
<dbReference type="PANTHER" id="PTHR11070">
    <property type="entry name" value="UVRD / RECB / PCRA DNA HELICASE FAMILY MEMBER"/>
    <property type="match status" value="1"/>
</dbReference>
<dbReference type="Pfam" id="PF12705">
    <property type="entry name" value="PDDEXK_1"/>
    <property type="match status" value="1"/>
</dbReference>
<dbReference type="InterPro" id="IPR011604">
    <property type="entry name" value="PDDEXK-like_dom_sf"/>
</dbReference>
<keyword evidence="6 15" id="KW-0347">Helicase</keyword>
<keyword evidence="8 15" id="KW-0067">ATP-binding</keyword>
<evidence type="ECO:0000256" key="11">
    <source>
        <dbReference type="ARBA" id="ARBA00023235"/>
    </source>
</evidence>
<comment type="catalytic activity">
    <reaction evidence="14">
        <text>ATP + H2O = ADP + phosphate + H(+)</text>
        <dbReference type="Rhea" id="RHEA:13065"/>
        <dbReference type="ChEBI" id="CHEBI:15377"/>
        <dbReference type="ChEBI" id="CHEBI:15378"/>
        <dbReference type="ChEBI" id="CHEBI:30616"/>
        <dbReference type="ChEBI" id="CHEBI:43474"/>
        <dbReference type="ChEBI" id="CHEBI:456216"/>
        <dbReference type="EC" id="5.6.2.4"/>
    </reaction>
</comment>
<dbReference type="GO" id="GO:0005524">
    <property type="term" value="F:ATP binding"/>
    <property type="evidence" value="ECO:0007669"/>
    <property type="project" value="UniProtKB-UniRule"/>
</dbReference>
<evidence type="ECO:0000256" key="12">
    <source>
        <dbReference type="ARBA" id="ARBA00034617"/>
    </source>
</evidence>
<accession>A0A4V0ZB49</accession>
<evidence type="ECO:0000256" key="7">
    <source>
        <dbReference type="ARBA" id="ARBA00022839"/>
    </source>
</evidence>
<keyword evidence="4" id="KW-0227">DNA damage</keyword>
<feature type="domain" description="UvrD-like helicase ATP-binding" evidence="16">
    <location>
        <begin position="20"/>
        <end position="356"/>
    </location>
</feature>
<dbReference type="STRING" id="1216970.GCA_001570985_00570"/>
<keyword evidence="3 15" id="KW-0547">Nucleotide-binding</keyword>